<protein>
    <submittedName>
        <fullName evidence="1">Uncharacterized protein</fullName>
    </submittedName>
</protein>
<dbReference type="Proteomes" id="UP000277204">
    <property type="component" value="Unassembled WGS sequence"/>
</dbReference>
<evidence type="ECO:0000313" key="2">
    <source>
        <dbReference type="Proteomes" id="UP000277204"/>
    </source>
</evidence>
<keyword evidence="2" id="KW-1185">Reference proteome</keyword>
<organism evidence="1 2">
    <name type="scientific">Schistosoma margrebowiei</name>
    <dbReference type="NCBI Taxonomy" id="48269"/>
    <lineage>
        <taxon>Eukaryota</taxon>
        <taxon>Metazoa</taxon>
        <taxon>Spiralia</taxon>
        <taxon>Lophotrochozoa</taxon>
        <taxon>Platyhelminthes</taxon>
        <taxon>Trematoda</taxon>
        <taxon>Digenea</taxon>
        <taxon>Strigeidida</taxon>
        <taxon>Schistosomatoidea</taxon>
        <taxon>Schistosomatidae</taxon>
        <taxon>Schistosoma</taxon>
    </lineage>
</organism>
<dbReference type="AlphaFoldDB" id="A0A183MNS1"/>
<evidence type="ECO:0000313" key="1">
    <source>
        <dbReference type="EMBL" id="VDP24739.1"/>
    </source>
</evidence>
<gene>
    <name evidence="1" type="ORF">SMRZ_LOCUS17696</name>
</gene>
<proteinExistence type="predicted"/>
<sequence length="71" mass="7784">MVVGSSQQETLDLGFVLFGTRQQGVSVILRGLMPPDGLDPVSPSSAFNDITIRDKKDLETELYNKTIKGMK</sequence>
<name>A0A183MNS1_9TREM</name>
<reference evidence="1 2" key="1">
    <citation type="submission" date="2018-11" db="EMBL/GenBank/DDBJ databases">
        <authorList>
            <consortium name="Pathogen Informatics"/>
        </authorList>
    </citation>
    <scope>NUCLEOTIDE SEQUENCE [LARGE SCALE GENOMIC DNA]</scope>
    <source>
        <strain evidence="1 2">Zambia</strain>
    </source>
</reference>
<accession>A0A183MNS1</accession>
<dbReference type="EMBL" id="UZAI01017440">
    <property type="protein sequence ID" value="VDP24739.1"/>
    <property type="molecule type" value="Genomic_DNA"/>
</dbReference>